<dbReference type="OrthoDB" id="9764248at2"/>
<evidence type="ECO:0000256" key="4">
    <source>
        <dbReference type="ARBA" id="ARBA00022723"/>
    </source>
</evidence>
<dbReference type="RefSeq" id="WP_138668949.1">
    <property type="nucleotide sequence ID" value="NZ_VCKY01000099.1"/>
</dbReference>
<evidence type="ECO:0000256" key="7">
    <source>
        <dbReference type="ARBA" id="ARBA00023033"/>
    </source>
</evidence>
<evidence type="ECO:0000256" key="2">
    <source>
        <dbReference type="ARBA" id="ARBA00010617"/>
    </source>
</evidence>
<evidence type="ECO:0000256" key="6">
    <source>
        <dbReference type="ARBA" id="ARBA00023004"/>
    </source>
</evidence>
<dbReference type="GO" id="GO:0020037">
    <property type="term" value="F:heme binding"/>
    <property type="evidence" value="ECO:0007669"/>
    <property type="project" value="InterPro"/>
</dbReference>
<keyword evidence="5" id="KW-0560">Oxidoreductase</keyword>
<dbReference type="InterPro" id="IPR036396">
    <property type="entry name" value="Cyt_P450_sf"/>
</dbReference>
<proteinExistence type="inferred from homology"/>
<dbReference type="Pfam" id="PF00067">
    <property type="entry name" value="p450"/>
    <property type="match status" value="1"/>
</dbReference>
<keyword evidence="10" id="KW-1185">Reference proteome</keyword>
<comment type="caution">
    <text evidence="9">The sequence shown here is derived from an EMBL/GenBank/DDBJ whole genome shotgun (WGS) entry which is preliminary data.</text>
</comment>
<evidence type="ECO:0000256" key="3">
    <source>
        <dbReference type="ARBA" id="ARBA00022617"/>
    </source>
</evidence>
<evidence type="ECO:0000256" key="5">
    <source>
        <dbReference type="ARBA" id="ARBA00023002"/>
    </source>
</evidence>
<dbReference type="CDD" id="cd11067">
    <property type="entry name" value="CYP152"/>
    <property type="match status" value="1"/>
</dbReference>
<evidence type="ECO:0000313" key="10">
    <source>
        <dbReference type="Proteomes" id="UP000309128"/>
    </source>
</evidence>
<keyword evidence="4 8" id="KW-0479">Metal-binding</keyword>
<comment type="similarity">
    <text evidence="2">Belongs to the cytochrome P450 family.</text>
</comment>
<dbReference type="PANTHER" id="PTHR24286">
    <property type="entry name" value="CYTOCHROME P450 26"/>
    <property type="match status" value="1"/>
</dbReference>
<sequence>MLVLDDTLFLLLEGYGWLPALRRRASGGVAHTRLMGRRAVVLCGPEAARFFYDEDHVRRHTAVPEPVKSTLVGHGAVHALDGIDHRVRKAMFLSLLTGEGVDSLVAQTTAAWDEAVDAWADGRQVVLFDEVAKVLTRGVCRWAGIPLDDADVPALASDLTAMVDGFGSAGPRHWRARLARIRREAWLTHLVRQVRDGTTTAAAGSVLDVIIGHRDADGKQLDSRAAAVELLNVIRPTVAVCWYVAFAAHALHRWPHHRDALREGEAAYAEAFAHEIRRFYPFAPFVAGKAVRDLSWAGEHIFAGCLVLLDVYGQHHDPELWEEPYTFDPKRFVGREIDAFELIPQGGGDPNTGHRCPGEDITATLLQALAVRLARLDYDVPHQDLTISLRRVPTRPASGFLLAAPPSRDQATAGAVPSPLKMCT</sequence>
<dbReference type="GO" id="GO:0016705">
    <property type="term" value="F:oxidoreductase activity, acting on paired donors, with incorporation or reduction of molecular oxygen"/>
    <property type="evidence" value="ECO:0007669"/>
    <property type="project" value="InterPro"/>
</dbReference>
<protein>
    <submittedName>
        <fullName evidence="9">Cytochrome P450</fullName>
    </submittedName>
</protein>
<dbReference type="InterPro" id="IPR002401">
    <property type="entry name" value="Cyt_P450_E_grp-I"/>
</dbReference>
<dbReference type="GO" id="GO:0005506">
    <property type="term" value="F:iron ion binding"/>
    <property type="evidence" value="ECO:0007669"/>
    <property type="project" value="InterPro"/>
</dbReference>
<dbReference type="Proteomes" id="UP000309128">
    <property type="component" value="Unassembled WGS sequence"/>
</dbReference>
<dbReference type="EMBL" id="VCKY01000099">
    <property type="protein sequence ID" value="TMR15497.1"/>
    <property type="molecule type" value="Genomic_DNA"/>
</dbReference>
<dbReference type="PRINTS" id="PR00463">
    <property type="entry name" value="EP450I"/>
</dbReference>
<dbReference type="PANTHER" id="PTHR24286:SF24">
    <property type="entry name" value="LANOSTEROL 14-ALPHA DEMETHYLASE"/>
    <property type="match status" value="1"/>
</dbReference>
<dbReference type="InterPro" id="IPR001128">
    <property type="entry name" value="Cyt_P450"/>
</dbReference>
<organism evidence="9 10">
    <name type="scientific">Nonomuraea turkmeniaca</name>
    <dbReference type="NCBI Taxonomy" id="103838"/>
    <lineage>
        <taxon>Bacteria</taxon>
        <taxon>Bacillati</taxon>
        <taxon>Actinomycetota</taxon>
        <taxon>Actinomycetes</taxon>
        <taxon>Streptosporangiales</taxon>
        <taxon>Streptosporangiaceae</taxon>
        <taxon>Nonomuraea</taxon>
    </lineage>
</organism>
<comment type="cofactor">
    <cofactor evidence="1 8">
        <name>heme</name>
        <dbReference type="ChEBI" id="CHEBI:30413"/>
    </cofactor>
</comment>
<name>A0A5S4FD78_9ACTN</name>
<reference evidence="9 10" key="1">
    <citation type="submission" date="2019-05" db="EMBL/GenBank/DDBJ databases">
        <title>Draft genome sequence of Nonomuraea turkmeniaca DSM 43926.</title>
        <authorList>
            <person name="Saricaoglu S."/>
            <person name="Isik K."/>
        </authorList>
    </citation>
    <scope>NUCLEOTIDE SEQUENCE [LARGE SCALE GENOMIC DNA]</scope>
    <source>
        <strain evidence="9 10">DSM 43926</strain>
    </source>
</reference>
<evidence type="ECO:0000256" key="8">
    <source>
        <dbReference type="PIRSR" id="PIRSR602401-1"/>
    </source>
</evidence>
<dbReference type="SUPFAM" id="SSF48264">
    <property type="entry name" value="Cytochrome P450"/>
    <property type="match status" value="1"/>
</dbReference>
<dbReference type="Gene3D" id="1.10.630.10">
    <property type="entry name" value="Cytochrome P450"/>
    <property type="match status" value="1"/>
</dbReference>
<gene>
    <name evidence="9" type="ORF">ETD86_26920</name>
</gene>
<evidence type="ECO:0000256" key="1">
    <source>
        <dbReference type="ARBA" id="ARBA00001971"/>
    </source>
</evidence>
<keyword evidence="7" id="KW-0503">Monooxygenase</keyword>
<dbReference type="GO" id="GO:0004497">
    <property type="term" value="F:monooxygenase activity"/>
    <property type="evidence" value="ECO:0007669"/>
    <property type="project" value="UniProtKB-KW"/>
</dbReference>
<feature type="binding site" description="axial binding residue" evidence="8">
    <location>
        <position position="356"/>
    </location>
    <ligand>
        <name>heme</name>
        <dbReference type="ChEBI" id="CHEBI:30413"/>
    </ligand>
    <ligandPart>
        <name>Fe</name>
        <dbReference type="ChEBI" id="CHEBI:18248"/>
    </ligandPart>
</feature>
<keyword evidence="6 8" id="KW-0408">Iron</keyword>
<keyword evidence="3 8" id="KW-0349">Heme</keyword>
<dbReference type="GO" id="GO:0016125">
    <property type="term" value="P:sterol metabolic process"/>
    <property type="evidence" value="ECO:0007669"/>
    <property type="project" value="TreeGrafter"/>
</dbReference>
<dbReference type="AlphaFoldDB" id="A0A5S4FD78"/>
<accession>A0A5S4FD78</accession>
<evidence type="ECO:0000313" key="9">
    <source>
        <dbReference type="EMBL" id="TMR15497.1"/>
    </source>
</evidence>